<evidence type="ECO:0000256" key="7">
    <source>
        <dbReference type="ARBA" id="ARBA00047343"/>
    </source>
</evidence>
<evidence type="ECO:0000256" key="1">
    <source>
        <dbReference type="ARBA" id="ARBA00006115"/>
    </source>
</evidence>
<dbReference type="GO" id="GO:0009298">
    <property type="term" value="P:GDP-mannose biosynthetic process"/>
    <property type="evidence" value="ECO:0007669"/>
    <property type="project" value="TreeGrafter"/>
</dbReference>
<dbReference type="PANTHER" id="PTHR46390">
    <property type="entry name" value="MANNOSE-1-PHOSPHATE GUANYLYLTRANSFERASE"/>
    <property type="match status" value="1"/>
</dbReference>
<dbReference type="SUPFAM" id="SSF159283">
    <property type="entry name" value="Guanosine diphospho-D-mannose pyrophosphorylase/mannose-6-phosphate isomerase linker domain"/>
    <property type="match status" value="1"/>
</dbReference>
<feature type="domain" description="MannoseP isomerase/GMP-like beta-helix" evidence="9">
    <location>
        <begin position="295"/>
        <end position="350"/>
    </location>
</feature>
<dbReference type="Gene3D" id="3.90.550.10">
    <property type="entry name" value="Spore Coat Polysaccharide Biosynthesis Protein SpsA, Chain A"/>
    <property type="match status" value="1"/>
</dbReference>
<dbReference type="GO" id="GO:0005525">
    <property type="term" value="F:GTP binding"/>
    <property type="evidence" value="ECO:0007669"/>
    <property type="project" value="UniProtKB-KW"/>
</dbReference>
<name>A0A1U7CK78_9BACT</name>
<evidence type="ECO:0000259" key="8">
    <source>
        <dbReference type="Pfam" id="PF00483"/>
    </source>
</evidence>
<dbReference type="OrthoDB" id="9806359at2"/>
<dbReference type="KEGG" id="pbor:BSF38_00765"/>
<dbReference type="InterPro" id="IPR005835">
    <property type="entry name" value="NTP_transferase_dom"/>
</dbReference>
<dbReference type="InterPro" id="IPR029044">
    <property type="entry name" value="Nucleotide-diphossugar_trans"/>
</dbReference>
<dbReference type="PANTHER" id="PTHR46390:SF1">
    <property type="entry name" value="MANNOSE-1-PHOSPHATE GUANYLYLTRANSFERASE"/>
    <property type="match status" value="1"/>
</dbReference>
<evidence type="ECO:0000313" key="10">
    <source>
        <dbReference type="EMBL" id="APW59344.1"/>
    </source>
</evidence>
<sequence>MLFAIIMAGGSGTRFWPRSRRNRPKQLLNLHGDATMLQQTVARIAPLVAPERVLIITGADQAEATRAQLPDLPAENVIAEPCPRDTAPCVGLAAQIVARRDPEGTMIVMPADHVIQPIDTFLATVKAAVAVIDADPSALVTFGIKPTRPETGYGYIERGELLETRDGVAVNRVVQFREKPDRDTAERFLASGNFAWNSGIFLWRAKTIQGEIERHRPQLGAALNRVGASIGTPAEADVLAFEFPRMERTPIDKAVMEKAENVKVLEVRYDWNDVGDWRALKSLIEADGSGNTIQGDVIARDTTNSIILSNDGGLIATLGLDDVVIVQAGQATLVARRDQLDKLKGLVESLDERGYGSYL</sequence>
<dbReference type="InterPro" id="IPR049577">
    <property type="entry name" value="GMPP_N"/>
</dbReference>
<dbReference type="InterPro" id="IPR051161">
    <property type="entry name" value="Mannose-6P_isomerase_type2"/>
</dbReference>
<dbReference type="EMBL" id="CP019082">
    <property type="protein sequence ID" value="APW59344.1"/>
    <property type="molecule type" value="Genomic_DNA"/>
</dbReference>
<dbReference type="SUPFAM" id="SSF53448">
    <property type="entry name" value="Nucleotide-diphospho-sugar transferases"/>
    <property type="match status" value="1"/>
</dbReference>
<dbReference type="InterPro" id="IPR054566">
    <property type="entry name" value="ManC/GMP-like_b-helix"/>
</dbReference>
<keyword evidence="11" id="KW-1185">Reference proteome</keyword>
<evidence type="ECO:0000259" key="9">
    <source>
        <dbReference type="Pfam" id="PF22640"/>
    </source>
</evidence>
<evidence type="ECO:0000256" key="6">
    <source>
        <dbReference type="ARBA" id="ARBA00023134"/>
    </source>
</evidence>
<dbReference type="Pfam" id="PF00483">
    <property type="entry name" value="NTP_transferase"/>
    <property type="match status" value="1"/>
</dbReference>
<dbReference type="Pfam" id="PF22640">
    <property type="entry name" value="ManC_GMP_beta-helix"/>
    <property type="match status" value="1"/>
</dbReference>
<proteinExistence type="inferred from homology"/>
<dbReference type="STRING" id="1387353.BSF38_00765"/>
<evidence type="ECO:0000256" key="4">
    <source>
        <dbReference type="ARBA" id="ARBA00022695"/>
    </source>
</evidence>
<feature type="domain" description="Nucleotidyl transferase" evidence="8">
    <location>
        <begin position="4"/>
        <end position="283"/>
    </location>
</feature>
<evidence type="ECO:0000256" key="3">
    <source>
        <dbReference type="ARBA" id="ARBA00022679"/>
    </source>
</evidence>
<dbReference type="EC" id="2.7.7.13" evidence="2"/>
<keyword evidence="5" id="KW-0547">Nucleotide-binding</keyword>
<dbReference type="RefSeq" id="WP_076343538.1">
    <property type="nucleotide sequence ID" value="NZ_CP019082.1"/>
</dbReference>
<comment type="similarity">
    <text evidence="1">Belongs to the mannose-6-phosphate isomerase type 2 family.</text>
</comment>
<accession>A0A1U7CK78</accession>
<keyword evidence="3 10" id="KW-0808">Transferase</keyword>
<dbReference type="GO" id="GO:0004475">
    <property type="term" value="F:mannose-1-phosphate guanylyltransferase (GTP) activity"/>
    <property type="evidence" value="ECO:0007669"/>
    <property type="project" value="UniProtKB-EC"/>
</dbReference>
<evidence type="ECO:0000256" key="2">
    <source>
        <dbReference type="ARBA" id="ARBA00012387"/>
    </source>
</evidence>
<reference evidence="11" key="1">
    <citation type="submission" date="2016-12" db="EMBL/GenBank/DDBJ databases">
        <title>Comparative genomics of four Isosphaeraceae planctomycetes: a common pool of plasmids and glycoside hydrolase genes.</title>
        <authorList>
            <person name="Ivanova A."/>
        </authorList>
    </citation>
    <scope>NUCLEOTIDE SEQUENCE [LARGE SCALE GENOMIC DNA]</scope>
    <source>
        <strain evidence="11">PX4</strain>
    </source>
</reference>
<dbReference type="CDD" id="cd02509">
    <property type="entry name" value="GDP-M1P_Guanylyltransferase"/>
    <property type="match status" value="1"/>
</dbReference>
<dbReference type="Proteomes" id="UP000186309">
    <property type="component" value="Chromosome"/>
</dbReference>
<dbReference type="AlphaFoldDB" id="A0A1U7CK78"/>
<protein>
    <recommendedName>
        <fullName evidence="2">mannose-1-phosphate guanylyltransferase</fullName>
        <ecNumber evidence="2">2.7.7.13</ecNumber>
    </recommendedName>
</protein>
<evidence type="ECO:0000313" key="11">
    <source>
        <dbReference type="Proteomes" id="UP000186309"/>
    </source>
</evidence>
<gene>
    <name evidence="10" type="primary">manC1</name>
    <name evidence="10" type="ORF">BSF38_00765</name>
</gene>
<organism evidence="10 11">
    <name type="scientific">Paludisphaera borealis</name>
    <dbReference type="NCBI Taxonomy" id="1387353"/>
    <lineage>
        <taxon>Bacteria</taxon>
        <taxon>Pseudomonadati</taxon>
        <taxon>Planctomycetota</taxon>
        <taxon>Planctomycetia</taxon>
        <taxon>Isosphaerales</taxon>
        <taxon>Isosphaeraceae</taxon>
        <taxon>Paludisphaera</taxon>
    </lineage>
</organism>
<dbReference type="FunFam" id="3.90.550.10:FF:000046">
    <property type="entry name" value="Mannose-1-phosphate guanylyltransferase (GDP)"/>
    <property type="match status" value="1"/>
</dbReference>
<keyword evidence="4 10" id="KW-0548">Nucleotidyltransferase</keyword>
<comment type="catalytic activity">
    <reaction evidence="7">
        <text>alpha-D-mannose 1-phosphate + GTP + H(+) = GDP-alpha-D-mannose + diphosphate</text>
        <dbReference type="Rhea" id="RHEA:15229"/>
        <dbReference type="ChEBI" id="CHEBI:15378"/>
        <dbReference type="ChEBI" id="CHEBI:33019"/>
        <dbReference type="ChEBI" id="CHEBI:37565"/>
        <dbReference type="ChEBI" id="CHEBI:57527"/>
        <dbReference type="ChEBI" id="CHEBI:58409"/>
        <dbReference type="EC" id="2.7.7.13"/>
    </reaction>
</comment>
<evidence type="ECO:0000256" key="5">
    <source>
        <dbReference type="ARBA" id="ARBA00022741"/>
    </source>
</evidence>
<keyword evidence="6" id="KW-0342">GTP-binding</keyword>